<dbReference type="InterPro" id="IPR056906">
    <property type="entry name" value="ORF2/G2P_dom"/>
</dbReference>
<proteinExistence type="predicted"/>
<accession>A0A3S9SMP7</accession>
<gene>
    <name evidence="2" type="ORF">ELB75_07040</name>
    <name evidence="3" type="ORF">ELB75_07105</name>
</gene>
<dbReference type="EMBL" id="CP034670">
    <property type="protein sequence ID" value="AZR60808.1"/>
    <property type="molecule type" value="Genomic_DNA"/>
</dbReference>
<dbReference type="OrthoDB" id="8605599at2"/>
<name>A0A3S9SMP7_EIKCO</name>
<reference evidence="2 4" key="1">
    <citation type="submission" date="2018-12" db="EMBL/GenBank/DDBJ databases">
        <title>Genome sequencing of Eikenella corrodens KCOM 3110 (= JS217).</title>
        <authorList>
            <person name="Koo J.-K."/>
            <person name="Park S.-N."/>
            <person name="Lim Y.K."/>
        </authorList>
    </citation>
    <scope>NUCLEOTIDE SEQUENCE [LARGE SCALE GENOMIC DNA]</scope>
    <source>
        <strain evidence="2 4">KCOM 3110</strain>
    </source>
</reference>
<evidence type="ECO:0000313" key="3">
    <source>
        <dbReference type="EMBL" id="AZR60808.1"/>
    </source>
</evidence>
<evidence type="ECO:0000313" key="2">
    <source>
        <dbReference type="EMBL" id="AZR60807.1"/>
    </source>
</evidence>
<sequence length="321" mass="36031">MHFAADSRVCDACAVAAAGGRGASAGSAATLPCLNSNNSISEQVPPVYFHDFSHQETQEFSTSGRKSAAALEMNIHGLIDAYGIDNCAFVTLTFPDHVTDPREASRRFNSLNSNFLRHQIEGYVGVFELHKSGRIHFHFVVNLGFDCRTGFDFQAVANGDYSSASPRLRALWKLWRERLPAYGFGRFQVVPIKGGAKGIAAYVAKYVGKSLAARKPEHKGFRLVRCSMDKKQEWKRANSCFSFVSAGSRHWRECLKQWFLAFKDYLKQSSLKRGRILPHRMDTDDYDDFLRDAIGSKWAFLNRHQILAFGDFLETSQPLAA</sequence>
<evidence type="ECO:0000313" key="4">
    <source>
        <dbReference type="Proteomes" id="UP000282435"/>
    </source>
</evidence>
<organism evidence="2 4">
    <name type="scientific">Eikenella corrodens</name>
    <dbReference type="NCBI Taxonomy" id="539"/>
    <lineage>
        <taxon>Bacteria</taxon>
        <taxon>Pseudomonadati</taxon>
        <taxon>Pseudomonadota</taxon>
        <taxon>Betaproteobacteria</taxon>
        <taxon>Neisseriales</taxon>
        <taxon>Neisseriaceae</taxon>
        <taxon>Eikenella</taxon>
    </lineage>
</organism>
<dbReference type="Pfam" id="PF23343">
    <property type="entry name" value="REP_ORF2-G2P"/>
    <property type="match status" value="1"/>
</dbReference>
<dbReference type="Proteomes" id="UP000282435">
    <property type="component" value="Chromosome"/>
</dbReference>
<dbReference type="EMBL" id="CP034670">
    <property type="protein sequence ID" value="AZR60807.1"/>
    <property type="molecule type" value="Genomic_DNA"/>
</dbReference>
<evidence type="ECO:0000259" key="1">
    <source>
        <dbReference type="Pfam" id="PF23343"/>
    </source>
</evidence>
<dbReference type="AlphaFoldDB" id="A0A3S9SMP7"/>
<protein>
    <submittedName>
        <fullName evidence="2">Phasyl DNA replicon protein arp</fullName>
    </submittedName>
</protein>
<feature type="domain" description="Replication-associated protein ORF2/G2P" evidence="1">
    <location>
        <begin position="88"/>
        <end position="210"/>
    </location>
</feature>